<protein>
    <recommendedName>
        <fullName evidence="5">DUF2946 domain-containing protein</fullName>
    </recommendedName>
</protein>
<name>A0A842I1I0_9RHOB</name>
<keyword evidence="2" id="KW-0732">Signal</keyword>
<keyword evidence="4" id="KW-1185">Reference proteome</keyword>
<dbReference type="EMBL" id="JACLQD010000001">
    <property type="protein sequence ID" value="MBC2834252.1"/>
    <property type="molecule type" value="Genomic_DNA"/>
</dbReference>
<evidence type="ECO:0008006" key="5">
    <source>
        <dbReference type="Google" id="ProtNLM"/>
    </source>
</evidence>
<proteinExistence type="predicted"/>
<sequence length="113" mass="11170">MLRAFVSLFLAVLLSLTSVTAAVARSQMAGATELVVCAGSGTAEITLDATGAPISRPHHCPVCTAASAGIVAGVAPQVQRPVTRSEPQVCAMPLPDAGAGAPVPSARGPPVSL</sequence>
<evidence type="ECO:0000313" key="4">
    <source>
        <dbReference type="Proteomes" id="UP000555411"/>
    </source>
</evidence>
<evidence type="ECO:0000256" key="2">
    <source>
        <dbReference type="SAM" id="SignalP"/>
    </source>
</evidence>
<evidence type="ECO:0000313" key="3">
    <source>
        <dbReference type="EMBL" id="MBC2834252.1"/>
    </source>
</evidence>
<dbReference type="RefSeq" id="WP_185795867.1">
    <property type="nucleotide sequence ID" value="NZ_JACLQD010000001.1"/>
</dbReference>
<evidence type="ECO:0000256" key="1">
    <source>
        <dbReference type="SAM" id="MobiDB-lite"/>
    </source>
</evidence>
<dbReference type="AlphaFoldDB" id="A0A842I1I0"/>
<gene>
    <name evidence="3" type="ORF">H7F16_01955</name>
</gene>
<reference evidence="3 4" key="1">
    <citation type="journal article" date="2017" name="Int. J. Syst. Evol. Microbiol.">
        <title>Gemmobacter straminiformis sp. nov., isolated from an artificial fountain.</title>
        <authorList>
            <person name="Kang J.Y."/>
            <person name="Kim M.J."/>
            <person name="Chun J."/>
            <person name="Son K.P."/>
            <person name="Jahng K.Y."/>
        </authorList>
    </citation>
    <scope>NUCLEOTIDE SEQUENCE [LARGE SCALE GENOMIC DNA]</scope>
    <source>
        <strain evidence="3 4">CAM-8</strain>
    </source>
</reference>
<accession>A0A842I1I0</accession>
<comment type="caution">
    <text evidence="3">The sequence shown here is derived from an EMBL/GenBank/DDBJ whole genome shotgun (WGS) entry which is preliminary data.</text>
</comment>
<feature type="signal peptide" evidence="2">
    <location>
        <begin position="1"/>
        <end position="21"/>
    </location>
</feature>
<feature type="chain" id="PRO_5033023285" description="DUF2946 domain-containing protein" evidence="2">
    <location>
        <begin position="22"/>
        <end position="113"/>
    </location>
</feature>
<feature type="region of interest" description="Disordered" evidence="1">
    <location>
        <begin position="90"/>
        <end position="113"/>
    </location>
</feature>
<organism evidence="3 4">
    <name type="scientific">Paragemmobacter straminiformis</name>
    <dbReference type="NCBI Taxonomy" id="2045119"/>
    <lineage>
        <taxon>Bacteria</taxon>
        <taxon>Pseudomonadati</taxon>
        <taxon>Pseudomonadota</taxon>
        <taxon>Alphaproteobacteria</taxon>
        <taxon>Rhodobacterales</taxon>
        <taxon>Paracoccaceae</taxon>
        <taxon>Paragemmobacter</taxon>
    </lineage>
</organism>
<dbReference type="Proteomes" id="UP000555411">
    <property type="component" value="Unassembled WGS sequence"/>
</dbReference>